<dbReference type="PRINTS" id="PR00119">
    <property type="entry name" value="CATATPASE"/>
</dbReference>
<proteinExistence type="inferred from homology"/>
<accession>M5PWC9</accession>
<evidence type="ECO:0000259" key="13">
    <source>
        <dbReference type="PROSITE" id="PS50846"/>
    </source>
</evidence>
<keyword evidence="12" id="KW-1003">Cell membrane</keyword>
<dbReference type="NCBIfam" id="TIGR01525">
    <property type="entry name" value="ATPase-IB_hvy"/>
    <property type="match status" value="1"/>
</dbReference>
<dbReference type="InterPro" id="IPR001757">
    <property type="entry name" value="P_typ_ATPase"/>
</dbReference>
<name>M5PWC9_DESAF</name>
<dbReference type="InterPro" id="IPR036163">
    <property type="entry name" value="HMA_dom_sf"/>
</dbReference>
<evidence type="ECO:0000256" key="6">
    <source>
        <dbReference type="ARBA" id="ARBA00022840"/>
    </source>
</evidence>
<dbReference type="GO" id="GO:0046872">
    <property type="term" value="F:metal ion binding"/>
    <property type="evidence" value="ECO:0007669"/>
    <property type="project" value="UniProtKB-KW"/>
</dbReference>
<dbReference type="InterPro" id="IPR051014">
    <property type="entry name" value="Cation_Transport_ATPase_IB"/>
</dbReference>
<feature type="transmembrane region" description="Helical" evidence="12">
    <location>
        <begin position="337"/>
        <end position="359"/>
    </location>
</feature>
<dbReference type="SFLD" id="SFLDF00027">
    <property type="entry name" value="p-type_atpase"/>
    <property type="match status" value="1"/>
</dbReference>
<dbReference type="EC" id="7.2.2.12" evidence="10"/>
<comment type="catalytic activity">
    <reaction evidence="11">
        <text>Zn(2+)(in) + ATP + H2O = Zn(2+)(out) + ADP + phosphate + H(+)</text>
        <dbReference type="Rhea" id="RHEA:20621"/>
        <dbReference type="ChEBI" id="CHEBI:15377"/>
        <dbReference type="ChEBI" id="CHEBI:15378"/>
        <dbReference type="ChEBI" id="CHEBI:29105"/>
        <dbReference type="ChEBI" id="CHEBI:30616"/>
        <dbReference type="ChEBI" id="CHEBI:43474"/>
        <dbReference type="ChEBI" id="CHEBI:456216"/>
        <dbReference type="EC" id="7.2.2.12"/>
    </reaction>
</comment>
<reference evidence="14 15" key="1">
    <citation type="journal article" date="2013" name="Genome Announc.">
        <title>Draft Genome Sequence for Desulfovibrio africanus Strain PCS.</title>
        <authorList>
            <person name="Brown S.D."/>
            <person name="Utturkar S.M."/>
            <person name="Arkin A.P."/>
            <person name="Deutschbauer A.M."/>
            <person name="Elias D.A."/>
            <person name="Hazen T.C."/>
            <person name="Chakraborty R."/>
        </authorList>
    </citation>
    <scope>NUCLEOTIDE SEQUENCE [LARGE SCALE GENOMIC DNA]</scope>
    <source>
        <strain evidence="14 15">PCS</strain>
    </source>
</reference>
<dbReference type="InterPro" id="IPR008250">
    <property type="entry name" value="ATPase_P-typ_transduc_dom_A_sf"/>
</dbReference>
<dbReference type="InterPro" id="IPR027256">
    <property type="entry name" value="P-typ_ATPase_IB"/>
</dbReference>
<dbReference type="InterPro" id="IPR018303">
    <property type="entry name" value="ATPase_P-typ_P_site"/>
</dbReference>
<dbReference type="PANTHER" id="PTHR48085">
    <property type="entry name" value="CADMIUM/ZINC-TRANSPORTING ATPASE HMA2-RELATED"/>
    <property type="match status" value="1"/>
</dbReference>
<sequence>MDKIILRVKDMDCAAEVATLKRELEPLVGDGSRLSFDILERKVTVDVQGLNVREEDILKAIARTGMQADSGVEIGCACCGGSCPKSEGFWQQHGRMILCILSGVLLLAGFALVAFERGGVLSALAGDVEGEHAYPLSAALLWLGSILSGIWYVMPKAWGSLRRLRPDMNLLMTIAVVGAVIIGELFEAASVAFLFSLANLLESWSIGRARRAIQSLMSITPSTALAFDFGRQEFVEKPVGDIKVGERILVRPGDKLPLDGIVLKGSSSVDQSPITGESVPVMKEPDDQVFAGTLNGDGSLEFRSTKPASDTTLARIIHMVETAQSRRAPMVQWIEKFAAIYTPAMVLMAALIAVVPPLAFGGSWSDWFYEALVILVIACPCAMVISTPVCIVTGISAAARNGVLIKGGVFLELPGELTAMAFDKTGTLTRGKPEVKSVQALDGRAQAQVLALAAALESQSTHPLARAIVGFAQAQGVDIPQVHEFTAFPGMGARGRIAGSLYWIGSPRMLKSEFKGHLPAVTSLENGEATSHVYLWDEERVHGYIGLADSVRLEAKNLVKDLKDLGIGRVIMLSGDNRPTAERIAHVTGVSEIRADLMPEDKTRAVQELVDNGERVAMIGDGVNDAPALAIATVGIAMGAMGTDVAIETADVALMSDDLSKLPWLVRHSRRALGIIRQNIVFALGLKAIFLILAVTGLATLWAAIVADMGASLLVIFNSLRLMQARK</sequence>
<evidence type="ECO:0000256" key="9">
    <source>
        <dbReference type="ARBA" id="ARBA00023136"/>
    </source>
</evidence>
<evidence type="ECO:0000256" key="5">
    <source>
        <dbReference type="ARBA" id="ARBA00022741"/>
    </source>
</evidence>
<evidence type="ECO:0000313" key="14">
    <source>
        <dbReference type="EMBL" id="EMG38612.1"/>
    </source>
</evidence>
<evidence type="ECO:0000256" key="1">
    <source>
        <dbReference type="ARBA" id="ARBA00004141"/>
    </source>
</evidence>
<dbReference type="FunFam" id="2.70.150.10:FF:000002">
    <property type="entry name" value="Copper-transporting ATPase 1, putative"/>
    <property type="match status" value="1"/>
</dbReference>
<feature type="transmembrane region" description="Helical" evidence="12">
    <location>
        <begin position="701"/>
        <end position="720"/>
    </location>
</feature>
<evidence type="ECO:0000256" key="4">
    <source>
        <dbReference type="ARBA" id="ARBA00022723"/>
    </source>
</evidence>
<evidence type="ECO:0000256" key="12">
    <source>
        <dbReference type="RuleBase" id="RU362081"/>
    </source>
</evidence>
<dbReference type="InterPro" id="IPR006121">
    <property type="entry name" value="HMA_dom"/>
</dbReference>
<dbReference type="PROSITE" id="PS00154">
    <property type="entry name" value="ATPASE_E1_E2"/>
    <property type="match status" value="1"/>
</dbReference>
<comment type="caution">
    <text evidence="14">The sequence shown here is derived from an EMBL/GenBank/DDBJ whole genome shotgun (WGS) entry which is preliminary data.</text>
</comment>
<dbReference type="SFLD" id="SFLDG00002">
    <property type="entry name" value="C1.7:_P-type_atpase_like"/>
    <property type="match status" value="1"/>
</dbReference>
<dbReference type="InterPro" id="IPR023299">
    <property type="entry name" value="ATPase_P-typ_cyto_dom_N"/>
</dbReference>
<feature type="transmembrane region" description="Helical" evidence="12">
    <location>
        <begin position="188"/>
        <end position="207"/>
    </location>
</feature>
<feature type="transmembrane region" description="Helical" evidence="12">
    <location>
        <begin position="371"/>
        <end position="398"/>
    </location>
</feature>
<evidence type="ECO:0000256" key="8">
    <source>
        <dbReference type="ARBA" id="ARBA00022989"/>
    </source>
</evidence>
<feature type="transmembrane region" description="Helical" evidence="12">
    <location>
        <begin position="96"/>
        <end position="115"/>
    </location>
</feature>
<comment type="subcellular location">
    <subcellularLocation>
        <location evidence="12">Cell membrane</location>
    </subcellularLocation>
    <subcellularLocation>
        <location evidence="1">Membrane</location>
        <topology evidence="1">Multi-pass membrane protein</topology>
    </subcellularLocation>
</comment>
<keyword evidence="3 12" id="KW-0812">Transmembrane</keyword>
<feature type="transmembrane region" description="Helical" evidence="12">
    <location>
        <begin position="135"/>
        <end position="154"/>
    </location>
</feature>
<evidence type="ECO:0000256" key="3">
    <source>
        <dbReference type="ARBA" id="ARBA00022692"/>
    </source>
</evidence>
<dbReference type="InterPro" id="IPR023214">
    <property type="entry name" value="HAD_sf"/>
</dbReference>
<dbReference type="SFLD" id="SFLDS00003">
    <property type="entry name" value="Haloacid_Dehalogenase"/>
    <property type="match status" value="1"/>
</dbReference>
<feature type="transmembrane region" description="Helical" evidence="12">
    <location>
        <begin position="675"/>
        <end position="695"/>
    </location>
</feature>
<dbReference type="SUPFAM" id="SSF56784">
    <property type="entry name" value="HAD-like"/>
    <property type="match status" value="1"/>
</dbReference>
<organism evidence="14 15">
    <name type="scientific">Desulfocurvibacter africanus PCS</name>
    <dbReference type="NCBI Taxonomy" id="1262666"/>
    <lineage>
        <taxon>Bacteria</taxon>
        <taxon>Pseudomonadati</taxon>
        <taxon>Thermodesulfobacteriota</taxon>
        <taxon>Desulfovibrionia</taxon>
        <taxon>Desulfovibrionales</taxon>
        <taxon>Desulfovibrionaceae</taxon>
        <taxon>Desulfocurvibacter</taxon>
    </lineage>
</organism>
<dbReference type="SUPFAM" id="SSF55008">
    <property type="entry name" value="HMA, heavy metal-associated domain"/>
    <property type="match status" value="1"/>
</dbReference>
<dbReference type="Gene3D" id="3.40.50.1000">
    <property type="entry name" value="HAD superfamily/HAD-like"/>
    <property type="match status" value="1"/>
</dbReference>
<dbReference type="InterPro" id="IPR044492">
    <property type="entry name" value="P_typ_ATPase_HD_dom"/>
</dbReference>
<dbReference type="Pfam" id="PF00122">
    <property type="entry name" value="E1-E2_ATPase"/>
    <property type="match status" value="1"/>
</dbReference>
<gene>
    <name evidence="14" type="ORF">PCS_00242</name>
</gene>
<keyword evidence="7" id="KW-1278">Translocase</keyword>
<keyword evidence="6 12" id="KW-0067">ATP-binding</keyword>
<keyword evidence="4 12" id="KW-0479">Metal-binding</keyword>
<dbReference type="NCBIfam" id="TIGR01512">
    <property type="entry name" value="ATPase-IB2_Cd"/>
    <property type="match status" value="1"/>
</dbReference>
<dbReference type="GO" id="GO:0016887">
    <property type="term" value="F:ATP hydrolysis activity"/>
    <property type="evidence" value="ECO:0007669"/>
    <property type="project" value="InterPro"/>
</dbReference>
<dbReference type="GO" id="GO:0016463">
    <property type="term" value="F:P-type zinc transporter activity"/>
    <property type="evidence" value="ECO:0007669"/>
    <property type="project" value="UniProtKB-EC"/>
</dbReference>
<dbReference type="GO" id="GO:0005524">
    <property type="term" value="F:ATP binding"/>
    <property type="evidence" value="ECO:0007669"/>
    <property type="project" value="UniProtKB-UniRule"/>
</dbReference>
<evidence type="ECO:0000256" key="7">
    <source>
        <dbReference type="ARBA" id="ARBA00022967"/>
    </source>
</evidence>
<dbReference type="AlphaFoldDB" id="M5PWC9"/>
<evidence type="ECO:0000256" key="10">
    <source>
        <dbReference type="ARBA" id="ARBA00039097"/>
    </source>
</evidence>
<keyword evidence="8 12" id="KW-1133">Transmembrane helix</keyword>
<dbReference type="Gene3D" id="3.40.1110.10">
    <property type="entry name" value="Calcium-transporting ATPase, cytoplasmic domain N"/>
    <property type="match status" value="1"/>
</dbReference>
<dbReference type="GO" id="GO:0005886">
    <property type="term" value="C:plasma membrane"/>
    <property type="evidence" value="ECO:0007669"/>
    <property type="project" value="UniProtKB-SubCell"/>
</dbReference>
<dbReference type="PANTHER" id="PTHR48085:SF5">
    <property type="entry name" value="CADMIUM_ZINC-TRANSPORTING ATPASE HMA4-RELATED"/>
    <property type="match status" value="1"/>
</dbReference>
<dbReference type="EMBL" id="AOSV01000003">
    <property type="protein sequence ID" value="EMG38612.1"/>
    <property type="molecule type" value="Genomic_DNA"/>
</dbReference>
<evidence type="ECO:0000256" key="11">
    <source>
        <dbReference type="ARBA" id="ARBA00047308"/>
    </source>
</evidence>
<dbReference type="GO" id="GO:0015086">
    <property type="term" value="F:cadmium ion transmembrane transporter activity"/>
    <property type="evidence" value="ECO:0007669"/>
    <property type="project" value="TreeGrafter"/>
</dbReference>
<dbReference type="SUPFAM" id="SSF81653">
    <property type="entry name" value="Calcium ATPase, transduction domain A"/>
    <property type="match status" value="1"/>
</dbReference>
<dbReference type="RefSeq" id="WP_005983218.1">
    <property type="nucleotide sequence ID" value="NZ_AOSV01000003.1"/>
</dbReference>
<evidence type="ECO:0000313" key="15">
    <source>
        <dbReference type="Proteomes" id="UP000011922"/>
    </source>
</evidence>
<dbReference type="InterPro" id="IPR036412">
    <property type="entry name" value="HAD-like_sf"/>
</dbReference>
<dbReference type="InterPro" id="IPR059000">
    <property type="entry name" value="ATPase_P-type_domA"/>
</dbReference>
<dbReference type="Gene3D" id="2.70.150.10">
    <property type="entry name" value="Calcium-transporting ATPase, cytoplasmic transduction domain A"/>
    <property type="match status" value="1"/>
</dbReference>
<dbReference type="PROSITE" id="PS50846">
    <property type="entry name" value="HMA_2"/>
    <property type="match status" value="1"/>
</dbReference>
<protein>
    <recommendedName>
        <fullName evidence="10">P-type Zn(2+) transporter</fullName>
        <ecNumber evidence="10">7.2.2.12</ecNumber>
    </recommendedName>
</protein>
<dbReference type="CDD" id="cd00371">
    <property type="entry name" value="HMA"/>
    <property type="match status" value="1"/>
</dbReference>
<comment type="similarity">
    <text evidence="2 12">Belongs to the cation transport ATPase (P-type) (TC 3.A.3) family. Type IB subfamily.</text>
</comment>
<keyword evidence="5 12" id="KW-0547">Nucleotide-binding</keyword>
<dbReference type="InterPro" id="IPR023298">
    <property type="entry name" value="ATPase_P-typ_TM_dom_sf"/>
</dbReference>
<dbReference type="Proteomes" id="UP000011922">
    <property type="component" value="Unassembled WGS sequence"/>
</dbReference>
<dbReference type="NCBIfam" id="TIGR01494">
    <property type="entry name" value="ATPase_P-type"/>
    <property type="match status" value="1"/>
</dbReference>
<feature type="domain" description="HMA" evidence="13">
    <location>
        <begin position="2"/>
        <end position="69"/>
    </location>
</feature>
<dbReference type="Pfam" id="PF00702">
    <property type="entry name" value="Hydrolase"/>
    <property type="match status" value="1"/>
</dbReference>
<dbReference type="NCBIfam" id="TIGR01511">
    <property type="entry name" value="ATPase-IB1_Cu"/>
    <property type="match status" value="1"/>
</dbReference>
<evidence type="ECO:0000256" key="2">
    <source>
        <dbReference type="ARBA" id="ARBA00006024"/>
    </source>
</evidence>
<dbReference type="PATRIC" id="fig|1262666.3.peg.240"/>
<dbReference type="SUPFAM" id="SSF81665">
    <property type="entry name" value="Calcium ATPase, transmembrane domain M"/>
    <property type="match status" value="1"/>
</dbReference>
<keyword evidence="9 12" id="KW-0472">Membrane</keyword>
<feature type="transmembrane region" description="Helical" evidence="12">
    <location>
        <begin position="166"/>
        <end position="182"/>
    </location>
</feature>